<dbReference type="AlphaFoldDB" id="A0A2Y9BEM1"/>
<dbReference type="Gene3D" id="3.20.20.70">
    <property type="entry name" value="Aldolase class I"/>
    <property type="match status" value="1"/>
</dbReference>
<dbReference type="GO" id="GO:0046872">
    <property type="term" value="F:metal ion binding"/>
    <property type="evidence" value="ECO:0007669"/>
    <property type="project" value="UniProtKB-KW"/>
</dbReference>
<evidence type="ECO:0000256" key="1">
    <source>
        <dbReference type="ARBA" id="ARBA00001966"/>
    </source>
</evidence>
<protein>
    <submittedName>
        <fullName evidence="8">Radical SAM enzyme (TIGR04100 family)</fullName>
    </submittedName>
</protein>
<dbReference type="InterPro" id="IPR058240">
    <property type="entry name" value="rSAM_sf"/>
</dbReference>
<keyword evidence="2" id="KW-0004">4Fe-4S</keyword>
<keyword evidence="6" id="KW-0411">Iron-sulfur</keyword>
<evidence type="ECO:0000256" key="6">
    <source>
        <dbReference type="ARBA" id="ARBA00023014"/>
    </source>
</evidence>
<dbReference type="InterPro" id="IPR007197">
    <property type="entry name" value="rSAM"/>
</dbReference>
<keyword evidence="5" id="KW-0408">Iron</keyword>
<evidence type="ECO:0000256" key="2">
    <source>
        <dbReference type="ARBA" id="ARBA00022485"/>
    </source>
</evidence>
<dbReference type="InterPro" id="IPR034457">
    <property type="entry name" value="Organic_radical-activating"/>
</dbReference>
<dbReference type="SUPFAM" id="SSF102114">
    <property type="entry name" value="Radical SAM enzymes"/>
    <property type="match status" value="1"/>
</dbReference>
<proteinExistence type="predicted"/>
<evidence type="ECO:0000259" key="7">
    <source>
        <dbReference type="PROSITE" id="PS51918"/>
    </source>
</evidence>
<accession>A0A2Y9BEM1</accession>
<comment type="cofactor">
    <cofactor evidence="1">
        <name>[4Fe-4S] cluster</name>
        <dbReference type="ChEBI" id="CHEBI:49883"/>
    </cofactor>
</comment>
<dbReference type="PANTHER" id="PTHR30352">
    <property type="entry name" value="PYRUVATE FORMATE-LYASE-ACTIVATING ENZYME"/>
    <property type="match status" value="1"/>
</dbReference>
<gene>
    <name evidence="8" type="ORF">A8806_104158</name>
</gene>
<reference evidence="8 9" key="1">
    <citation type="submission" date="2018-05" db="EMBL/GenBank/DDBJ databases">
        <title>The Hungate 1000. A catalogue of reference genomes from the rumen microbiome.</title>
        <authorList>
            <person name="Kelly W."/>
        </authorList>
    </citation>
    <scope>NUCLEOTIDE SEQUENCE [LARGE SCALE GENOMIC DNA]</scope>
    <source>
        <strain evidence="8 9">NLAE-zl-C242</strain>
    </source>
</reference>
<keyword evidence="4" id="KW-0479">Metal-binding</keyword>
<dbReference type="NCBIfam" id="TIGR04038">
    <property type="entry name" value="tatD_link_rSAM"/>
    <property type="match status" value="1"/>
</dbReference>
<dbReference type="EMBL" id="QGDL01000004">
    <property type="protein sequence ID" value="PWJ30290.1"/>
    <property type="molecule type" value="Genomic_DNA"/>
</dbReference>
<evidence type="ECO:0000256" key="3">
    <source>
        <dbReference type="ARBA" id="ARBA00022691"/>
    </source>
</evidence>
<dbReference type="GO" id="GO:0051539">
    <property type="term" value="F:4 iron, 4 sulfur cluster binding"/>
    <property type="evidence" value="ECO:0007669"/>
    <property type="project" value="UniProtKB-KW"/>
</dbReference>
<dbReference type="InterPro" id="IPR013785">
    <property type="entry name" value="Aldolase_TIM"/>
</dbReference>
<evidence type="ECO:0000313" key="8">
    <source>
        <dbReference type="EMBL" id="PWJ30290.1"/>
    </source>
</evidence>
<organism evidence="8 9">
    <name type="scientific">Faecalicatena orotica</name>
    <dbReference type="NCBI Taxonomy" id="1544"/>
    <lineage>
        <taxon>Bacteria</taxon>
        <taxon>Bacillati</taxon>
        <taxon>Bacillota</taxon>
        <taxon>Clostridia</taxon>
        <taxon>Lachnospirales</taxon>
        <taxon>Lachnospiraceae</taxon>
        <taxon>Faecalicatena</taxon>
    </lineage>
</organism>
<dbReference type="CDD" id="cd01335">
    <property type="entry name" value="Radical_SAM"/>
    <property type="match status" value="1"/>
</dbReference>
<name>A0A2Y9BEM1_9FIRM</name>
<dbReference type="GO" id="GO:0003824">
    <property type="term" value="F:catalytic activity"/>
    <property type="evidence" value="ECO:0007669"/>
    <property type="project" value="InterPro"/>
</dbReference>
<dbReference type="SFLD" id="SFLDG01111">
    <property type="entry name" value="Uncharacterised_Radical_SAM_Su"/>
    <property type="match status" value="1"/>
</dbReference>
<evidence type="ECO:0000256" key="4">
    <source>
        <dbReference type="ARBA" id="ARBA00022723"/>
    </source>
</evidence>
<comment type="caution">
    <text evidence="8">The sequence shown here is derived from an EMBL/GenBank/DDBJ whole genome shotgun (WGS) entry which is preliminary data.</text>
</comment>
<dbReference type="InterPro" id="IPR023822">
    <property type="entry name" value="rSAM_TatD-assoc_bac"/>
</dbReference>
<dbReference type="OrthoDB" id="6258756at2"/>
<dbReference type="NCBIfam" id="TIGR04100">
    <property type="entry name" value="rSAM_pair_X"/>
    <property type="match status" value="1"/>
</dbReference>
<keyword evidence="3" id="KW-0949">S-adenosyl-L-methionine</keyword>
<dbReference type="SFLD" id="SFLDS00029">
    <property type="entry name" value="Radical_SAM"/>
    <property type="match status" value="1"/>
</dbReference>
<sequence length="198" mass="22118">MADILYTYKNQVYANITNLCDCRCRFCIRSHEDGVGDAETLWHKADPTLVEIIAAMDAFDFTGYTELVYCGYGEPTCALDNMIASAKYAKEKYGVAIRVNTNGLGNLYHERDIVPVLAEVVDSVSISLNAPTKEAYMDVTRPKFENAFEAMLDFAVECKGVIPHVRMTIVDVLPEEDIQASRELAESLGVELKIRKFA</sequence>
<evidence type="ECO:0000256" key="5">
    <source>
        <dbReference type="ARBA" id="ARBA00023004"/>
    </source>
</evidence>
<dbReference type="PROSITE" id="PS51918">
    <property type="entry name" value="RADICAL_SAM"/>
    <property type="match status" value="1"/>
</dbReference>
<dbReference type="Pfam" id="PF04055">
    <property type="entry name" value="Radical_SAM"/>
    <property type="match status" value="1"/>
</dbReference>
<dbReference type="Proteomes" id="UP000245845">
    <property type="component" value="Unassembled WGS sequence"/>
</dbReference>
<evidence type="ECO:0000313" key="9">
    <source>
        <dbReference type="Proteomes" id="UP000245845"/>
    </source>
</evidence>
<feature type="domain" description="Radical SAM core" evidence="7">
    <location>
        <begin position="6"/>
        <end position="198"/>
    </location>
</feature>
<dbReference type="PANTHER" id="PTHR30352:SF5">
    <property type="entry name" value="PYRUVATE FORMATE-LYASE 1-ACTIVATING ENZYME"/>
    <property type="match status" value="1"/>
</dbReference>
<dbReference type="RefSeq" id="WP_109730725.1">
    <property type="nucleotide sequence ID" value="NZ_BAAACK010000019.1"/>
</dbReference>
<keyword evidence="9" id="KW-1185">Reference proteome</keyword>
<dbReference type="InterPro" id="IPR023821">
    <property type="entry name" value="rSAM_TatD-assoc"/>
</dbReference>